<feature type="transmembrane region" description="Helical" evidence="14">
    <location>
        <begin position="512"/>
        <end position="533"/>
    </location>
</feature>
<evidence type="ECO:0000256" key="10">
    <source>
        <dbReference type="ARBA" id="ARBA00022989"/>
    </source>
</evidence>
<dbReference type="InterPro" id="IPR013130">
    <property type="entry name" value="Fe3_Rdtase_TM_dom"/>
</dbReference>
<dbReference type="GO" id="GO:0042742">
    <property type="term" value="P:defense response to bacterium"/>
    <property type="evidence" value="ECO:0007669"/>
    <property type="project" value="UniProtKB-ARBA"/>
</dbReference>
<evidence type="ECO:0000256" key="8">
    <source>
        <dbReference type="ARBA" id="ARBA00022837"/>
    </source>
</evidence>
<evidence type="ECO:0000256" key="4">
    <source>
        <dbReference type="ARBA" id="ARBA00022630"/>
    </source>
</evidence>
<comment type="similarity">
    <text evidence="2">Belongs to the RBOH (TC 5.B.1.3) family.</text>
</comment>
<dbReference type="Pfam" id="PF08414">
    <property type="entry name" value="NADPH_Ox"/>
    <property type="match status" value="2"/>
</dbReference>
<comment type="subcellular location">
    <subcellularLocation>
        <location evidence="1">Membrane</location>
        <topology evidence="1">Multi-pass membrane protein</topology>
    </subcellularLocation>
</comment>
<keyword evidence="10 14" id="KW-1133">Transmembrane helix</keyword>
<dbReference type="GO" id="GO:0016175">
    <property type="term" value="F:superoxide-generating NAD(P)H oxidase activity"/>
    <property type="evidence" value="ECO:0007669"/>
    <property type="project" value="UniProtKB-ARBA"/>
</dbReference>
<dbReference type="Gene3D" id="1.10.238.10">
    <property type="entry name" value="EF-hand"/>
    <property type="match status" value="2"/>
</dbReference>
<dbReference type="AlphaFoldDB" id="A0ABC9B4V3"/>
<dbReference type="Gene3D" id="2.40.30.10">
    <property type="entry name" value="Translation factors"/>
    <property type="match status" value="1"/>
</dbReference>
<dbReference type="CDD" id="cd06186">
    <property type="entry name" value="NOX_Duox_like_FAD_NADP"/>
    <property type="match status" value="1"/>
</dbReference>
<dbReference type="InterPro" id="IPR002048">
    <property type="entry name" value="EF_hand_dom"/>
</dbReference>
<dbReference type="InterPro" id="IPR050369">
    <property type="entry name" value="RBOH/FRE"/>
</dbReference>
<dbReference type="FunFam" id="3.40.50.80:FF:000007">
    <property type="entry name" value="Respiratory burst oxidase protein A"/>
    <property type="match status" value="1"/>
</dbReference>
<feature type="region of interest" description="Disordered" evidence="13">
    <location>
        <begin position="146"/>
        <end position="174"/>
    </location>
</feature>
<keyword evidence="6" id="KW-0479">Metal-binding</keyword>
<dbReference type="Pfam" id="PF08022">
    <property type="entry name" value="FAD_binding_8"/>
    <property type="match status" value="1"/>
</dbReference>
<feature type="transmembrane region" description="Helical" evidence="14">
    <location>
        <begin position="554"/>
        <end position="575"/>
    </location>
</feature>
<name>A0ABC9B4V3_9POAL</name>
<sequence>MDTHSGGDIVVVEESSPVSPAAPQGGQVVLDLTIPPSTKSGAPLKSSSYGRSIVRSASSVVKQVPRGLQRLASFHRRRGGGGVGPRAAFDRSTTAAAHALNGLRFINRDDKWGAVEERFKTLTENQDGVLYRSQFGQCIGMNKMEEQKKDVDDKTKDDQKGKRDGEGRGSCCFFGSRQEMGPGRVVNHDENKHSSAAVAAPKKPEKPDFAGELFDALKRRRNIHGDGGITKEEMLEFWDQISDTSFDGRLQTFFDMVDKNADGRISEEEIKEIITLSASENKLSIIRDKAEEYARLIMEDLDPDNLGHVELHKLESLLVQQEEAPIFGTTTSRRNLSKMRSQKPDAPPPKPKNPLRRARHILEANWQRLWVILLWLSACAALFAWKFAQYRRRRDAFEVFGYCVCAAKGAAETLKLNMALVLLPVSRNALTFLRAHLPAAAAFVPLADNLNFHMVIAAGIAVGAGVHVISHLACDFPRLLHATDAQYQPLGKYFGFSRPDSYWWFVKGTEGWTGLTMVALMSVAFTLALPAFRRGMIRLRLPWPVKKRVPGFEAFWYSHHCFVAVYALLLVHGQFLYLTREWYKKTTWMYLAAPMVVYAGERLTRAVRSRVRAVEVMEAEVYPGNVLSLRFSVGKSDFRYKSGQYVFVNCAAVSRFQWHPFSITSAPQDDYVSVHIRDAGDWTRQLVKIFSEANKRQGGHQIPTENGDRDSAMTTNPRWPKLRIDGPYGAPAQDYKQYDVVLLVGMGIGATPMISIIKDIVNNLKHLHGGDIEAGMRSASAAMSSSSSFRTRRAYFYWVTREQRTFEWFHKVMEEVVAADRDRVIELHNHCTNVYEEGDARSALISMIQSIKQAKTGVDIVSETRVRTHFARPNWNQVYKRIADNHNDQRVGVFYCGPPVLTKELSQQAQDFSRSSSTKFEFHKEIF</sequence>
<dbReference type="SUPFAM" id="SSF47473">
    <property type="entry name" value="EF-hand"/>
    <property type="match status" value="1"/>
</dbReference>
<dbReference type="Pfam" id="PF08030">
    <property type="entry name" value="NAD_binding_6"/>
    <property type="match status" value="1"/>
</dbReference>
<evidence type="ECO:0000256" key="12">
    <source>
        <dbReference type="ARBA" id="ARBA00023136"/>
    </source>
</evidence>
<dbReference type="InterPro" id="IPR017938">
    <property type="entry name" value="Riboflavin_synthase-like_b-brl"/>
</dbReference>
<dbReference type="InterPro" id="IPR000778">
    <property type="entry name" value="Cyt_b245_heavy_chain"/>
</dbReference>
<keyword evidence="4" id="KW-0285">Flavoprotein</keyword>
<feature type="transmembrane region" description="Helical" evidence="14">
    <location>
        <begin position="369"/>
        <end position="388"/>
    </location>
</feature>
<keyword evidence="18" id="KW-1185">Reference proteome</keyword>
<dbReference type="EMBL" id="OZ075134">
    <property type="protein sequence ID" value="CAL4993155.1"/>
    <property type="molecule type" value="Genomic_DNA"/>
</dbReference>
<gene>
    <name evidence="17" type="ORF">URODEC1_LOCUS61427</name>
</gene>
<keyword evidence="8" id="KW-0106">Calcium</keyword>
<organism evidence="17 18">
    <name type="scientific">Urochloa decumbens</name>
    <dbReference type="NCBI Taxonomy" id="240449"/>
    <lineage>
        <taxon>Eukaryota</taxon>
        <taxon>Viridiplantae</taxon>
        <taxon>Streptophyta</taxon>
        <taxon>Embryophyta</taxon>
        <taxon>Tracheophyta</taxon>
        <taxon>Spermatophyta</taxon>
        <taxon>Magnoliopsida</taxon>
        <taxon>Liliopsida</taxon>
        <taxon>Poales</taxon>
        <taxon>Poaceae</taxon>
        <taxon>PACMAD clade</taxon>
        <taxon>Panicoideae</taxon>
        <taxon>Panicodae</taxon>
        <taxon>Paniceae</taxon>
        <taxon>Melinidinae</taxon>
        <taxon>Urochloa</taxon>
    </lineage>
</organism>
<dbReference type="SUPFAM" id="SSF52343">
    <property type="entry name" value="Ferredoxin reductase-like, C-terminal NADP-linked domain"/>
    <property type="match status" value="1"/>
</dbReference>
<evidence type="ECO:0000313" key="17">
    <source>
        <dbReference type="EMBL" id="CAL4993155.1"/>
    </source>
</evidence>
<dbReference type="PROSITE" id="PS50222">
    <property type="entry name" value="EF_HAND_2"/>
    <property type="match status" value="1"/>
</dbReference>
<reference evidence="17 18" key="2">
    <citation type="submission" date="2024-10" db="EMBL/GenBank/DDBJ databases">
        <authorList>
            <person name="Ryan C."/>
        </authorList>
    </citation>
    <scope>NUCLEOTIDE SEQUENCE [LARGE SCALE GENOMIC DNA]</scope>
</reference>
<dbReference type="PANTHER" id="PTHR11972">
    <property type="entry name" value="NADPH OXIDASE"/>
    <property type="match status" value="1"/>
</dbReference>
<keyword evidence="7" id="KW-0274">FAD</keyword>
<evidence type="ECO:0000256" key="11">
    <source>
        <dbReference type="ARBA" id="ARBA00023002"/>
    </source>
</evidence>
<evidence type="ECO:0000259" key="16">
    <source>
        <dbReference type="PROSITE" id="PS51384"/>
    </source>
</evidence>
<evidence type="ECO:0000256" key="7">
    <source>
        <dbReference type="ARBA" id="ARBA00022827"/>
    </source>
</evidence>
<evidence type="ECO:0000313" key="18">
    <source>
        <dbReference type="Proteomes" id="UP001497457"/>
    </source>
</evidence>
<dbReference type="GO" id="GO:0009653">
    <property type="term" value="P:anatomical structure morphogenesis"/>
    <property type="evidence" value="ECO:0007669"/>
    <property type="project" value="UniProtKB-ARBA"/>
</dbReference>
<dbReference type="CDD" id="cd00051">
    <property type="entry name" value="EFh"/>
    <property type="match status" value="1"/>
</dbReference>
<evidence type="ECO:0000256" key="13">
    <source>
        <dbReference type="SAM" id="MobiDB-lite"/>
    </source>
</evidence>
<protein>
    <submittedName>
        <fullName evidence="17">Uncharacterized protein</fullName>
    </submittedName>
</protein>
<feature type="transmembrane region" description="Helical" evidence="14">
    <location>
        <begin position="452"/>
        <end position="473"/>
    </location>
</feature>
<feature type="region of interest" description="Disordered" evidence="13">
    <location>
        <begin position="330"/>
        <end position="355"/>
    </location>
</feature>
<dbReference type="Proteomes" id="UP001497457">
    <property type="component" value="Chromosome 24b"/>
</dbReference>
<dbReference type="PANTHER" id="PTHR11972:SF197">
    <property type="entry name" value="RESPIRATORY BURST OXIDASE HOMOLOG PROTEIN D"/>
    <property type="match status" value="1"/>
</dbReference>
<dbReference type="InterPro" id="IPR011992">
    <property type="entry name" value="EF-hand-dom_pair"/>
</dbReference>
<accession>A0ABC9B4V3</accession>
<keyword evidence="3" id="KW-0575">Peroxidase</keyword>
<keyword evidence="12 14" id="KW-0472">Membrane</keyword>
<keyword evidence="11" id="KW-0560">Oxidoreductase</keyword>
<evidence type="ECO:0000256" key="6">
    <source>
        <dbReference type="ARBA" id="ARBA00022723"/>
    </source>
</evidence>
<feature type="domain" description="FAD-binding FR-type" evidence="16">
    <location>
        <begin position="609"/>
        <end position="734"/>
    </location>
</feature>
<dbReference type="InterPro" id="IPR018247">
    <property type="entry name" value="EF_Hand_1_Ca_BS"/>
</dbReference>
<dbReference type="FunFam" id="2.40.30.10:FF:000059">
    <property type="entry name" value="dual oxidase isoform X1"/>
    <property type="match status" value="1"/>
</dbReference>
<dbReference type="PRINTS" id="PR00466">
    <property type="entry name" value="GP91PHOX"/>
</dbReference>
<evidence type="ECO:0000256" key="3">
    <source>
        <dbReference type="ARBA" id="ARBA00022559"/>
    </source>
</evidence>
<dbReference type="GO" id="GO:0004601">
    <property type="term" value="F:peroxidase activity"/>
    <property type="evidence" value="ECO:0007669"/>
    <property type="project" value="UniProtKB-KW"/>
</dbReference>
<dbReference type="InterPro" id="IPR013112">
    <property type="entry name" value="FAD-bd_8"/>
</dbReference>
<dbReference type="InterPro" id="IPR013121">
    <property type="entry name" value="Fe_red_NAD-bd_6"/>
</dbReference>
<feature type="domain" description="EF-hand" evidence="15">
    <location>
        <begin position="245"/>
        <end position="280"/>
    </location>
</feature>
<dbReference type="GO" id="GO:0046872">
    <property type="term" value="F:metal ion binding"/>
    <property type="evidence" value="ECO:0007669"/>
    <property type="project" value="UniProtKB-KW"/>
</dbReference>
<dbReference type="PROSITE" id="PS00018">
    <property type="entry name" value="EF_HAND_1"/>
    <property type="match status" value="1"/>
</dbReference>
<dbReference type="Gene3D" id="3.40.50.80">
    <property type="entry name" value="Nucleotide-binding domain of ferredoxin-NADP reductase (FNR) module"/>
    <property type="match status" value="1"/>
</dbReference>
<evidence type="ECO:0000256" key="1">
    <source>
        <dbReference type="ARBA" id="ARBA00004141"/>
    </source>
</evidence>
<dbReference type="InterPro" id="IPR017927">
    <property type="entry name" value="FAD-bd_FR_type"/>
</dbReference>
<evidence type="ECO:0000259" key="15">
    <source>
        <dbReference type="PROSITE" id="PS50222"/>
    </source>
</evidence>
<evidence type="ECO:0000256" key="2">
    <source>
        <dbReference type="ARBA" id="ARBA00007975"/>
    </source>
</evidence>
<feature type="transmembrane region" description="Helical" evidence="14">
    <location>
        <begin position="587"/>
        <end position="604"/>
    </location>
</feature>
<dbReference type="InterPro" id="IPR013623">
    <property type="entry name" value="NADPH_Ox"/>
</dbReference>
<evidence type="ECO:0000256" key="5">
    <source>
        <dbReference type="ARBA" id="ARBA00022692"/>
    </source>
</evidence>
<dbReference type="SMART" id="SM00054">
    <property type="entry name" value="EFh"/>
    <property type="match status" value="1"/>
</dbReference>
<dbReference type="Pfam" id="PF01794">
    <property type="entry name" value="Ferric_reduct"/>
    <property type="match status" value="1"/>
</dbReference>
<evidence type="ECO:0000256" key="14">
    <source>
        <dbReference type="SAM" id="Phobius"/>
    </source>
</evidence>
<feature type="compositionally biased region" description="Basic and acidic residues" evidence="13">
    <location>
        <begin position="146"/>
        <end position="167"/>
    </location>
</feature>
<proteinExistence type="inferred from homology"/>
<dbReference type="GO" id="GO:0016020">
    <property type="term" value="C:membrane"/>
    <property type="evidence" value="ECO:0007669"/>
    <property type="project" value="UniProtKB-SubCell"/>
</dbReference>
<dbReference type="SFLD" id="SFLDG01169">
    <property type="entry name" value="NADPH_oxidase_subgroup_(NOX)"/>
    <property type="match status" value="1"/>
</dbReference>
<keyword evidence="9" id="KW-0521">NADP</keyword>
<dbReference type="SUPFAM" id="SSF63380">
    <property type="entry name" value="Riboflavin synthase domain-like"/>
    <property type="match status" value="1"/>
</dbReference>
<dbReference type="InterPro" id="IPR039261">
    <property type="entry name" value="FNR_nucleotide-bd"/>
</dbReference>
<reference evidence="18" key="1">
    <citation type="submission" date="2024-06" db="EMBL/GenBank/DDBJ databases">
        <authorList>
            <person name="Ryan C."/>
        </authorList>
    </citation>
    <scope>NUCLEOTIDE SEQUENCE [LARGE SCALE GENOMIC DNA]</scope>
</reference>
<evidence type="ECO:0000256" key="9">
    <source>
        <dbReference type="ARBA" id="ARBA00022857"/>
    </source>
</evidence>
<keyword evidence="5 14" id="KW-0812">Transmembrane</keyword>
<dbReference type="PROSITE" id="PS51384">
    <property type="entry name" value="FAD_FR"/>
    <property type="match status" value="1"/>
</dbReference>